<dbReference type="GO" id="GO:1990904">
    <property type="term" value="C:ribonucleoprotein complex"/>
    <property type="evidence" value="ECO:0007669"/>
    <property type="project" value="UniProtKB-KW"/>
</dbReference>
<keyword evidence="5" id="KW-1185">Reference proteome</keyword>
<evidence type="ECO:0000256" key="3">
    <source>
        <dbReference type="ARBA" id="ARBA00023274"/>
    </source>
</evidence>
<evidence type="ECO:0000313" key="4">
    <source>
        <dbReference type="EnsemblPlants" id="TuG1812G0300001200.01.T01"/>
    </source>
</evidence>
<dbReference type="Gene3D" id="2.40.10.190">
    <property type="entry name" value="translation elongation factor selb, chain A, domain 4"/>
    <property type="match status" value="1"/>
</dbReference>
<dbReference type="Pfam" id="PF01247">
    <property type="entry name" value="Ribosomal_L35Ae"/>
    <property type="match status" value="1"/>
</dbReference>
<dbReference type="SUPFAM" id="SSF50447">
    <property type="entry name" value="Translation proteins"/>
    <property type="match status" value="1"/>
</dbReference>
<reference evidence="4" key="3">
    <citation type="submission" date="2022-06" db="UniProtKB">
        <authorList>
            <consortium name="EnsemblPlants"/>
        </authorList>
    </citation>
    <scope>IDENTIFICATION</scope>
</reference>
<dbReference type="Gramene" id="TuG1812G0300001200.01.T01">
    <property type="protein sequence ID" value="TuG1812G0300001200.01.T01"/>
    <property type="gene ID" value="TuG1812G0300001200.01"/>
</dbReference>
<dbReference type="PANTHER" id="PTHR10902">
    <property type="entry name" value="60S RIBOSOMAL PROTEIN L35A"/>
    <property type="match status" value="1"/>
</dbReference>
<dbReference type="GO" id="GO:0003735">
    <property type="term" value="F:structural constituent of ribosome"/>
    <property type="evidence" value="ECO:0007669"/>
    <property type="project" value="InterPro"/>
</dbReference>
<comment type="similarity">
    <text evidence="1">Belongs to the eukaryotic ribosomal protein eL33 family.</text>
</comment>
<reference evidence="5" key="1">
    <citation type="journal article" date="2013" name="Nature">
        <title>Draft genome of the wheat A-genome progenitor Triticum urartu.</title>
        <authorList>
            <person name="Ling H.Q."/>
            <person name="Zhao S."/>
            <person name="Liu D."/>
            <person name="Wang J."/>
            <person name="Sun H."/>
            <person name="Zhang C."/>
            <person name="Fan H."/>
            <person name="Li D."/>
            <person name="Dong L."/>
            <person name="Tao Y."/>
            <person name="Gao C."/>
            <person name="Wu H."/>
            <person name="Li Y."/>
            <person name="Cui Y."/>
            <person name="Guo X."/>
            <person name="Zheng S."/>
            <person name="Wang B."/>
            <person name="Yu K."/>
            <person name="Liang Q."/>
            <person name="Yang W."/>
            <person name="Lou X."/>
            <person name="Chen J."/>
            <person name="Feng M."/>
            <person name="Jian J."/>
            <person name="Zhang X."/>
            <person name="Luo G."/>
            <person name="Jiang Y."/>
            <person name="Liu J."/>
            <person name="Wang Z."/>
            <person name="Sha Y."/>
            <person name="Zhang B."/>
            <person name="Wu H."/>
            <person name="Tang D."/>
            <person name="Shen Q."/>
            <person name="Xue P."/>
            <person name="Zou S."/>
            <person name="Wang X."/>
            <person name="Liu X."/>
            <person name="Wang F."/>
            <person name="Yang Y."/>
            <person name="An X."/>
            <person name="Dong Z."/>
            <person name="Zhang K."/>
            <person name="Zhang X."/>
            <person name="Luo M.C."/>
            <person name="Dvorak J."/>
            <person name="Tong Y."/>
            <person name="Wang J."/>
            <person name="Yang H."/>
            <person name="Li Z."/>
            <person name="Wang D."/>
            <person name="Zhang A."/>
            <person name="Wang J."/>
        </authorList>
    </citation>
    <scope>NUCLEOTIDE SEQUENCE</scope>
    <source>
        <strain evidence="5">cv. G1812</strain>
    </source>
</reference>
<dbReference type="InterPro" id="IPR038661">
    <property type="entry name" value="Ribosomal_eL33_sf"/>
</dbReference>
<dbReference type="GO" id="GO:0006412">
    <property type="term" value="P:translation"/>
    <property type="evidence" value="ECO:0007669"/>
    <property type="project" value="InterPro"/>
</dbReference>
<protein>
    <submittedName>
        <fullName evidence="4">Uncharacterized protein</fullName>
    </submittedName>
</protein>
<proteinExistence type="inferred from homology"/>
<reference evidence="4" key="2">
    <citation type="submission" date="2018-03" db="EMBL/GenBank/DDBJ databases">
        <title>The Triticum urartu genome reveals the dynamic nature of wheat genome evolution.</title>
        <authorList>
            <person name="Ling H."/>
            <person name="Ma B."/>
            <person name="Shi X."/>
            <person name="Liu H."/>
            <person name="Dong L."/>
            <person name="Sun H."/>
            <person name="Cao Y."/>
            <person name="Gao Q."/>
            <person name="Zheng S."/>
            <person name="Li Y."/>
            <person name="Yu Y."/>
            <person name="Du H."/>
            <person name="Qi M."/>
            <person name="Li Y."/>
            <person name="Yu H."/>
            <person name="Cui Y."/>
            <person name="Wang N."/>
            <person name="Chen C."/>
            <person name="Wu H."/>
            <person name="Zhao Y."/>
            <person name="Zhang J."/>
            <person name="Li Y."/>
            <person name="Zhou W."/>
            <person name="Zhang B."/>
            <person name="Hu W."/>
            <person name="Eijk M."/>
            <person name="Tang J."/>
            <person name="Witsenboer H."/>
            <person name="Zhao S."/>
            <person name="Li Z."/>
            <person name="Zhang A."/>
            <person name="Wang D."/>
            <person name="Liang C."/>
        </authorList>
    </citation>
    <scope>NUCLEOTIDE SEQUENCE [LARGE SCALE GENOMIC DNA]</scope>
    <source>
        <strain evidence="4">cv. G1812</strain>
    </source>
</reference>
<evidence type="ECO:0000256" key="2">
    <source>
        <dbReference type="ARBA" id="ARBA00022980"/>
    </source>
</evidence>
<name>A0A8R7PPG9_TRIUA</name>
<dbReference type="InterPro" id="IPR001780">
    <property type="entry name" value="Ribosomal_eL33"/>
</dbReference>
<evidence type="ECO:0000313" key="5">
    <source>
        <dbReference type="Proteomes" id="UP000015106"/>
    </source>
</evidence>
<dbReference type="EnsemblPlants" id="TuG1812G0300001200.01.T01">
    <property type="protein sequence ID" value="TuG1812G0300001200.01.T01"/>
    <property type="gene ID" value="TuG1812G0300001200.01"/>
</dbReference>
<dbReference type="AlphaFoldDB" id="A0A8R7PPG9"/>
<dbReference type="GO" id="GO:0005840">
    <property type="term" value="C:ribosome"/>
    <property type="evidence" value="ECO:0007669"/>
    <property type="project" value="UniProtKB-KW"/>
</dbReference>
<evidence type="ECO:0000256" key="1">
    <source>
        <dbReference type="ARBA" id="ARBA00009269"/>
    </source>
</evidence>
<keyword evidence="2" id="KW-0689">Ribosomal protein</keyword>
<dbReference type="InterPro" id="IPR009000">
    <property type="entry name" value="Transl_B-barrel_sf"/>
</dbReference>
<dbReference type="Proteomes" id="UP000015106">
    <property type="component" value="Chromosome 3"/>
</dbReference>
<accession>A0A8R7PPG9</accession>
<keyword evidence="3" id="KW-0687">Ribonucleoprotein</keyword>
<sequence>MVKGRTGQRVRVYVRGTILGFKRSKSNQYESTSLVQVEGVNTKEDVAWYGVAAMEEASSALLCSPRDDTHYRCLWGKITCPHGNSGVVRAQFKSNLPAESMDVLCMTEVCEMQCFSVVVCLMGIDAQKIESGCNCFDIPVWPPGMLMKYNEVSSSDYFANGCIFTSHKTPDM</sequence>
<organism evidence="4 5">
    <name type="scientific">Triticum urartu</name>
    <name type="common">Red wild einkorn</name>
    <name type="synonym">Crithodium urartu</name>
    <dbReference type="NCBI Taxonomy" id="4572"/>
    <lineage>
        <taxon>Eukaryota</taxon>
        <taxon>Viridiplantae</taxon>
        <taxon>Streptophyta</taxon>
        <taxon>Embryophyta</taxon>
        <taxon>Tracheophyta</taxon>
        <taxon>Spermatophyta</taxon>
        <taxon>Magnoliopsida</taxon>
        <taxon>Liliopsida</taxon>
        <taxon>Poales</taxon>
        <taxon>Poaceae</taxon>
        <taxon>BOP clade</taxon>
        <taxon>Pooideae</taxon>
        <taxon>Triticodae</taxon>
        <taxon>Triticeae</taxon>
        <taxon>Triticinae</taxon>
        <taxon>Triticum</taxon>
    </lineage>
</organism>